<dbReference type="HOGENOM" id="CLU_2721414_0_0_6"/>
<name>Q74RZ0_YERPE</name>
<evidence type="ECO:0000313" key="2">
    <source>
        <dbReference type="Proteomes" id="UP000000815"/>
    </source>
</evidence>
<dbReference type="STRING" id="214092.YPO0787"/>
<dbReference type="PaxDb" id="214092-YPO0787"/>
<dbReference type="eggNOG" id="ENOG5032795">
    <property type="taxonomic scope" value="Bacteria"/>
</dbReference>
<reference evidence="1 2" key="1">
    <citation type="journal article" date="2001" name="Nature">
        <title>Genome sequence of Yersinia pestis, the causative agent of plague.</title>
        <authorList>
            <person name="Parkhill J."/>
            <person name="Wren B.W."/>
            <person name="Thomson N.R."/>
            <person name="Titball R.W."/>
            <person name="Holden M.T.G."/>
            <person name="Prentice M.B."/>
            <person name="Sebaihia M."/>
            <person name="James K.D."/>
            <person name="Churcher C."/>
            <person name="Mungall K.L."/>
            <person name="Baker S."/>
            <person name="Basham D."/>
            <person name="Bentley S.D."/>
            <person name="Brooks K."/>
            <person name="Cerdeno-Tarraga A.M."/>
            <person name="Chillingworth T."/>
            <person name="Cronin A."/>
            <person name="Davies R.M."/>
            <person name="Davis P."/>
            <person name="Dougan G."/>
            <person name="Feltwell T."/>
            <person name="Hamlin N."/>
            <person name="Holroyd S."/>
            <person name="Jagels K."/>
            <person name="Leather S."/>
            <person name="Karlyshev A.V."/>
            <person name="Moule S."/>
            <person name="Oyston P.C.F."/>
            <person name="Quail M."/>
            <person name="Rutherford K."/>
            <person name="Simmonds M."/>
            <person name="Skelton J."/>
            <person name="Stevens K."/>
            <person name="Whitehead S."/>
            <person name="Barrell B.G."/>
        </authorList>
    </citation>
    <scope>NUCLEOTIDE SEQUENCE [LARGE SCALE GENOMIC DNA]</scope>
    <source>
        <strain evidence="2">CO-92 / Biovar Orientalis</strain>
    </source>
</reference>
<accession>A0A5P8YM19</accession>
<keyword evidence="2" id="KW-1185">Reference proteome</keyword>
<sequence length="83" mass="9537">MKLMIFFIFYFLANFYFKKSCTRFLLEFCTPISTEKVNKIRGPLLGVFITLPISVSYPKVIRFGRLISSGLPPVASVKQSEHL</sequence>
<dbReference type="KEGG" id="ype:YPO0787"/>
<dbReference type="PIR" id="AI0096">
    <property type="entry name" value="AI0096"/>
</dbReference>
<protein>
    <submittedName>
        <fullName evidence="1">Uncharacterized protein</fullName>
    </submittedName>
</protein>
<proteinExistence type="predicted"/>
<organism evidence="1 2">
    <name type="scientific">Yersinia pestis</name>
    <dbReference type="NCBI Taxonomy" id="632"/>
    <lineage>
        <taxon>Bacteria</taxon>
        <taxon>Pseudomonadati</taxon>
        <taxon>Pseudomonadota</taxon>
        <taxon>Gammaproteobacteria</taxon>
        <taxon>Enterobacterales</taxon>
        <taxon>Yersiniaceae</taxon>
        <taxon>Yersinia</taxon>
    </lineage>
</organism>
<dbReference type="PATRIC" id="fig|632.153.peg.2317"/>
<dbReference type="Proteomes" id="UP000000815">
    <property type="component" value="Chromosome"/>
</dbReference>
<gene>
    <name evidence="1" type="ordered locus">YPO0787</name>
</gene>
<accession>A0A3G5LC59</accession>
<dbReference type="AlphaFoldDB" id="Q74RZ0"/>
<evidence type="ECO:0000313" key="1">
    <source>
        <dbReference type="EMBL" id="CAL19459.1"/>
    </source>
</evidence>
<accession>Q74RZ0</accession>
<dbReference type="EMBL" id="AL590842">
    <property type="protein sequence ID" value="CAL19459.1"/>
    <property type="molecule type" value="Genomic_DNA"/>
</dbReference>